<sequence>MPEWPNLEANKQTFESGLSDFLEEGGLRVHSVFSERLGEELAPELDSRHKVHQPVCVLGCTETKCWQHVHGKKQEIFCHPVNTDAAPKLSLKPKRDSASLAAAARRRATAQDLKDLRSATTDEVTLVRTMEKVAKEDAKETAEEAKRAQADVKAARKNPLTDDSALQLAESVAAAALLRAQHAKSLLQKIGADKKQKQQAVEAVKAQAKEHREAVPARQLTELSRSVVVCQITQDDPTFHQVQHRMYVVGKQMYWEQRLGDTVREVRFDFGMSGICYYDRMDKKVFHKGLNTTTVALRDHPDLQFMLSGLDEHKAVFLCSPEFMNFRSNDYPVHQEPQFFRNKVHSVKEMLAYEEPGWETRAYEDRVLLFKLPLAQQVTMKTPTAWIRKVKHDMECVDTKYWDEWPIYDVMMHSSWDLFAEFGNFHTCQFLKCIQVDPYSNARDTCTLVFLRQAVLYMAAICDLIPTGGPVALVDPDRNSLFQDHDTVARQGIPYKSNARSGDRTVWCDPDLDRGKHYIPELHDLTPKERKQRMSIPYKGGPYDGFHIDTKYNTQPGEEPVGGSNPPCPQWLKDWWGTTPYLLHKLAEITKYDKTIRPKGGCPRENGTGGFLRFDDGKATAWAVKKMVVRAKKLACEDVPDGSPDGSREHGEENGEEGEGYLALALRLASGTLSLI</sequence>
<organism evidence="3 4">
    <name type="scientific">Cymbomonas tetramitiformis</name>
    <dbReference type="NCBI Taxonomy" id="36881"/>
    <lineage>
        <taxon>Eukaryota</taxon>
        <taxon>Viridiplantae</taxon>
        <taxon>Chlorophyta</taxon>
        <taxon>Pyramimonadophyceae</taxon>
        <taxon>Pyramimonadales</taxon>
        <taxon>Pyramimonadaceae</taxon>
        <taxon>Cymbomonas</taxon>
    </lineage>
</organism>
<dbReference type="Proteomes" id="UP001190700">
    <property type="component" value="Unassembled WGS sequence"/>
</dbReference>
<dbReference type="AlphaFoldDB" id="A0AAE0ETP8"/>
<feature type="coiled-coil region" evidence="1">
    <location>
        <begin position="131"/>
        <end position="158"/>
    </location>
</feature>
<evidence type="ECO:0000256" key="1">
    <source>
        <dbReference type="SAM" id="Coils"/>
    </source>
</evidence>
<proteinExistence type="predicted"/>
<accession>A0AAE0ETP8</accession>
<reference evidence="3 4" key="1">
    <citation type="journal article" date="2015" name="Genome Biol. Evol.">
        <title>Comparative Genomics of a Bacterivorous Green Alga Reveals Evolutionary Causalities and Consequences of Phago-Mixotrophic Mode of Nutrition.</title>
        <authorList>
            <person name="Burns J.A."/>
            <person name="Paasch A."/>
            <person name="Narechania A."/>
            <person name="Kim E."/>
        </authorList>
    </citation>
    <scope>NUCLEOTIDE SEQUENCE [LARGE SCALE GENOMIC DNA]</scope>
    <source>
        <strain evidence="3 4">PLY_AMNH</strain>
    </source>
</reference>
<evidence type="ECO:0000313" key="3">
    <source>
        <dbReference type="EMBL" id="KAK3239647.1"/>
    </source>
</evidence>
<protein>
    <submittedName>
        <fullName evidence="3">Uncharacterized protein</fullName>
    </submittedName>
</protein>
<gene>
    <name evidence="3" type="ORF">CYMTET_50440</name>
</gene>
<name>A0AAE0ETP8_9CHLO</name>
<keyword evidence="1" id="KW-0175">Coiled coil</keyword>
<evidence type="ECO:0000256" key="2">
    <source>
        <dbReference type="SAM" id="MobiDB-lite"/>
    </source>
</evidence>
<dbReference type="EMBL" id="LGRX02033853">
    <property type="protein sequence ID" value="KAK3239647.1"/>
    <property type="molecule type" value="Genomic_DNA"/>
</dbReference>
<keyword evidence="4" id="KW-1185">Reference proteome</keyword>
<feature type="region of interest" description="Disordered" evidence="2">
    <location>
        <begin position="637"/>
        <end position="658"/>
    </location>
</feature>
<evidence type="ECO:0000313" key="4">
    <source>
        <dbReference type="Proteomes" id="UP001190700"/>
    </source>
</evidence>
<comment type="caution">
    <text evidence="3">The sequence shown here is derived from an EMBL/GenBank/DDBJ whole genome shotgun (WGS) entry which is preliminary data.</text>
</comment>